<organism evidence="1 2">
    <name type="scientific">Iris pallida</name>
    <name type="common">Sweet iris</name>
    <dbReference type="NCBI Taxonomy" id="29817"/>
    <lineage>
        <taxon>Eukaryota</taxon>
        <taxon>Viridiplantae</taxon>
        <taxon>Streptophyta</taxon>
        <taxon>Embryophyta</taxon>
        <taxon>Tracheophyta</taxon>
        <taxon>Spermatophyta</taxon>
        <taxon>Magnoliopsida</taxon>
        <taxon>Liliopsida</taxon>
        <taxon>Asparagales</taxon>
        <taxon>Iridaceae</taxon>
        <taxon>Iridoideae</taxon>
        <taxon>Irideae</taxon>
        <taxon>Iris</taxon>
    </lineage>
</organism>
<keyword evidence="2" id="KW-1185">Reference proteome</keyword>
<sequence length="127" mass="14182">MATTHHLPAGHLPGRCRVSYCHHYRHPLHFLATTPPLPSHVPATHPQAQHCPTSSTSNPKLPPTIISFLTTTNTTITTVSSCLCPPYPFDPIQQYGSDIPDTIMKTFLFVPKQSECDTDKKKIYTKF</sequence>
<evidence type="ECO:0000313" key="1">
    <source>
        <dbReference type="EMBL" id="KAJ6793138.1"/>
    </source>
</evidence>
<comment type="caution">
    <text evidence="1">The sequence shown here is derived from an EMBL/GenBank/DDBJ whole genome shotgun (WGS) entry which is preliminary data.</text>
</comment>
<dbReference type="EMBL" id="JANAVB010043219">
    <property type="protein sequence ID" value="KAJ6793138.1"/>
    <property type="molecule type" value="Genomic_DNA"/>
</dbReference>
<protein>
    <submittedName>
        <fullName evidence="1">Basic proline-rich protein-like</fullName>
    </submittedName>
</protein>
<gene>
    <name evidence="1" type="ORF">M6B38_111180</name>
</gene>
<proteinExistence type="predicted"/>
<reference evidence="1" key="2">
    <citation type="submission" date="2023-04" db="EMBL/GenBank/DDBJ databases">
        <authorList>
            <person name="Bruccoleri R.E."/>
            <person name="Oakeley E.J."/>
            <person name="Faust A.-M."/>
            <person name="Dessus-Babus S."/>
            <person name="Altorfer M."/>
            <person name="Burckhardt D."/>
            <person name="Oertli M."/>
            <person name="Naumann U."/>
            <person name="Petersen F."/>
            <person name="Wong J."/>
        </authorList>
    </citation>
    <scope>NUCLEOTIDE SEQUENCE</scope>
    <source>
        <strain evidence="1">GSM-AAB239-AS_SAM_17_03QT</strain>
        <tissue evidence="1">Leaf</tissue>
    </source>
</reference>
<name>A0AAX6DN03_IRIPA</name>
<accession>A0AAX6DN03</accession>
<reference evidence="1" key="1">
    <citation type="journal article" date="2023" name="GigaByte">
        <title>Genome assembly of the bearded iris, Iris pallida Lam.</title>
        <authorList>
            <person name="Bruccoleri R.E."/>
            <person name="Oakeley E.J."/>
            <person name="Faust A.M.E."/>
            <person name="Altorfer M."/>
            <person name="Dessus-Babus S."/>
            <person name="Burckhardt D."/>
            <person name="Oertli M."/>
            <person name="Naumann U."/>
            <person name="Petersen F."/>
            <person name="Wong J."/>
        </authorList>
    </citation>
    <scope>NUCLEOTIDE SEQUENCE</scope>
    <source>
        <strain evidence="1">GSM-AAB239-AS_SAM_17_03QT</strain>
    </source>
</reference>
<dbReference type="AlphaFoldDB" id="A0AAX6DN03"/>
<evidence type="ECO:0000313" key="2">
    <source>
        <dbReference type="Proteomes" id="UP001140949"/>
    </source>
</evidence>
<dbReference type="Proteomes" id="UP001140949">
    <property type="component" value="Unassembled WGS sequence"/>
</dbReference>